<sequence length="269" mass="28672">MSEVPEAPTFLDGIRLAASGGAEPAGVTRVYAAYDKEAIGRYLRPPEHPGVDPIQTAAIVPGAFRSMAIPMKNFPVSKRWAPIYRAISGCAGNACDRKSPGFAELVDLARHDAFLAKLDRVNRGVNRLIAYKRDVANYGSLDHWAKPEQILKRGAGDCEDFAILKMAALLDAGVPARSMSLVVLHDTEKRVFHAVLTVATGSGTFVLDNVRDRVVKDVDLPSYLPLYSFSTDRAWIHGAKGGGTRVAGSNAGYSAVVPGEGPAAGLTSP</sequence>
<dbReference type="PANTHER" id="PTHR39327">
    <property type="match status" value="1"/>
</dbReference>
<dbReference type="InterPro" id="IPR038765">
    <property type="entry name" value="Papain-like_cys_pep_sf"/>
</dbReference>
<keyword evidence="2" id="KW-1185">Reference proteome</keyword>
<proteinExistence type="predicted"/>
<dbReference type="Pfam" id="PF06035">
    <property type="entry name" value="Peptidase_C93"/>
    <property type="match status" value="1"/>
</dbReference>
<reference evidence="1 2" key="1">
    <citation type="submission" date="2024-06" db="EMBL/GenBank/DDBJ databases">
        <authorList>
            <person name="Tuo L."/>
        </authorList>
    </citation>
    <scope>NUCLEOTIDE SEQUENCE [LARGE SCALE GENOMIC DNA]</scope>
    <source>
        <strain evidence="1 2">ZMM04-5</strain>
    </source>
</reference>
<dbReference type="EMBL" id="JBFOCI010000009">
    <property type="protein sequence ID" value="MEW9808513.1"/>
    <property type="molecule type" value="Genomic_DNA"/>
</dbReference>
<dbReference type="RefSeq" id="WP_367725748.1">
    <property type="nucleotide sequence ID" value="NZ_JBFOCH010000047.1"/>
</dbReference>
<dbReference type="InterPro" id="IPR010319">
    <property type="entry name" value="Transglutaminase-like_Cys_pept"/>
</dbReference>
<comment type="caution">
    <text evidence="1">The sequence shown here is derived from an EMBL/GenBank/DDBJ whole genome shotgun (WGS) entry which is preliminary data.</text>
</comment>
<dbReference type="Gene3D" id="3.10.620.30">
    <property type="match status" value="1"/>
</dbReference>
<evidence type="ECO:0000313" key="2">
    <source>
        <dbReference type="Proteomes" id="UP001556196"/>
    </source>
</evidence>
<dbReference type="SUPFAM" id="SSF54001">
    <property type="entry name" value="Cysteine proteinases"/>
    <property type="match status" value="1"/>
</dbReference>
<dbReference type="PANTHER" id="PTHR39327:SF1">
    <property type="entry name" value="BLR5470 PROTEIN"/>
    <property type="match status" value="1"/>
</dbReference>
<gene>
    <name evidence="1" type="ORF">ABUE31_21185</name>
</gene>
<dbReference type="Proteomes" id="UP001556196">
    <property type="component" value="Unassembled WGS sequence"/>
</dbReference>
<accession>A0ABV3R5G6</accession>
<protein>
    <submittedName>
        <fullName evidence="1">Transglutaminase-like cysteine peptidase</fullName>
    </submittedName>
</protein>
<organism evidence="1 2">
    <name type="scientific">Mesorhizobium marinum</name>
    <dbReference type="NCBI Taxonomy" id="3228790"/>
    <lineage>
        <taxon>Bacteria</taxon>
        <taxon>Pseudomonadati</taxon>
        <taxon>Pseudomonadota</taxon>
        <taxon>Alphaproteobacteria</taxon>
        <taxon>Hyphomicrobiales</taxon>
        <taxon>Phyllobacteriaceae</taxon>
        <taxon>Mesorhizobium</taxon>
    </lineage>
</organism>
<name>A0ABV3R5G6_9HYPH</name>
<evidence type="ECO:0000313" key="1">
    <source>
        <dbReference type="EMBL" id="MEW9808513.1"/>
    </source>
</evidence>